<sequence length="88" mass="9790">MGISGARRLNFLTGSSTKPLDKENSIGTIPTGLKRTSCGLSSPSNNDKKRMAFPPLRVCFCSWCHEIARETGFSFQPETWPGHQFQQD</sequence>
<proteinExistence type="predicted"/>
<feature type="region of interest" description="Disordered" evidence="1">
    <location>
        <begin position="1"/>
        <end position="28"/>
    </location>
</feature>
<evidence type="ECO:0000313" key="3">
    <source>
        <dbReference type="Proteomes" id="UP000311919"/>
    </source>
</evidence>
<protein>
    <submittedName>
        <fullName evidence="2">Uncharacterized protein</fullName>
    </submittedName>
</protein>
<evidence type="ECO:0000313" key="2">
    <source>
        <dbReference type="EMBL" id="TNN08745.1"/>
    </source>
</evidence>
<reference evidence="2 3" key="1">
    <citation type="submission" date="2019-03" db="EMBL/GenBank/DDBJ databases">
        <title>An improved genome assembly of the fluke Schistosoma japonicum.</title>
        <authorList>
            <person name="Hu W."/>
            <person name="Luo F."/>
            <person name="Yin M."/>
            <person name="Mo X."/>
            <person name="Sun C."/>
            <person name="Wu Q."/>
            <person name="Zhu B."/>
            <person name="Xiang M."/>
            <person name="Wang J."/>
            <person name="Wang Y."/>
            <person name="Zhang T."/>
            <person name="Xu B."/>
            <person name="Zheng H."/>
            <person name="Feng Z."/>
        </authorList>
    </citation>
    <scope>NUCLEOTIDE SEQUENCE [LARGE SCALE GENOMIC DNA]</scope>
    <source>
        <strain evidence="2">HuSjv2</strain>
        <tissue evidence="2">Worms</tissue>
    </source>
</reference>
<dbReference type="EMBL" id="SKCS01000403">
    <property type="protein sequence ID" value="TNN08745.1"/>
    <property type="molecule type" value="Genomic_DNA"/>
</dbReference>
<comment type="caution">
    <text evidence="2">The sequence shown here is derived from an EMBL/GenBank/DDBJ whole genome shotgun (WGS) entry which is preliminary data.</text>
</comment>
<organism evidence="2 3">
    <name type="scientific">Schistosoma japonicum</name>
    <name type="common">Blood fluke</name>
    <dbReference type="NCBI Taxonomy" id="6182"/>
    <lineage>
        <taxon>Eukaryota</taxon>
        <taxon>Metazoa</taxon>
        <taxon>Spiralia</taxon>
        <taxon>Lophotrochozoa</taxon>
        <taxon>Platyhelminthes</taxon>
        <taxon>Trematoda</taxon>
        <taxon>Digenea</taxon>
        <taxon>Strigeidida</taxon>
        <taxon>Schistosomatoidea</taxon>
        <taxon>Schistosomatidae</taxon>
        <taxon>Schistosoma</taxon>
    </lineage>
</organism>
<gene>
    <name evidence="2" type="ORF">EWB00_006749</name>
</gene>
<accession>A0A4Z2CWZ8</accession>
<name>A0A4Z2CWZ8_SCHJA</name>
<keyword evidence="3" id="KW-1185">Reference proteome</keyword>
<dbReference type="Proteomes" id="UP000311919">
    <property type="component" value="Unassembled WGS sequence"/>
</dbReference>
<dbReference type="AlphaFoldDB" id="A0A4Z2CWZ8"/>
<evidence type="ECO:0000256" key="1">
    <source>
        <dbReference type="SAM" id="MobiDB-lite"/>
    </source>
</evidence>